<keyword evidence="4" id="KW-0808">Transferase</keyword>
<dbReference type="InterPro" id="IPR005467">
    <property type="entry name" value="His_kinase_dom"/>
</dbReference>
<keyword evidence="3" id="KW-0597">Phosphoprotein</keyword>
<dbReference type="SUPFAM" id="SSF55874">
    <property type="entry name" value="ATPase domain of HSP90 chaperone/DNA topoisomerase II/histidine kinase"/>
    <property type="match status" value="1"/>
</dbReference>
<keyword evidence="8" id="KW-0902">Two-component regulatory system</keyword>
<evidence type="ECO:0000256" key="3">
    <source>
        <dbReference type="ARBA" id="ARBA00022553"/>
    </source>
</evidence>
<dbReference type="SMART" id="SM00387">
    <property type="entry name" value="HATPase_c"/>
    <property type="match status" value="1"/>
</dbReference>
<comment type="catalytic activity">
    <reaction evidence="1">
        <text>ATP + protein L-histidine = ADP + protein N-phospho-L-histidine.</text>
        <dbReference type="EC" id="2.7.13.3"/>
    </reaction>
</comment>
<feature type="domain" description="PAS" evidence="10">
    <location>
        <begin position="283"/>
        <end position="332"/>
    </location>
</feature>
<dbReference type="GO" id="GO:0005524">
    <property type="term" value="F:ATP binding"/>
    <property type="evidence" value="ECO:0007669"/>
    <property type="project" value="UniProtKB-KW"/>
</dbReference>
<dbReference type="Gene3D" id="1.10.287.130">
    <property type="match status" value="1"/>
</dbReference>
<accession>A0A3M8DB41</accession>
<feature type="domain" description="PAS" evidence="10">
    <location>
        <begin position="136"/>
        <end position="206"/>
    </location>
</feature>
<dbReference type="Pfam" id="PF00512">
    <property type="entry name" value="HisKA"/>
    <property type="match status" value="1"/>
</dbReference>
<dbReference type="CDD" id="cd00082">
    <property type="entry name" value="HisKA"/>
    <property type="match status" value="1"/>
</dbReference>
<evidence type="ECO:0000256" key="7">
    <source>
        <dbReference type="ARBA" id="ARBA00022840"/>
    </source>
</evidence>
<organism evidence="12 13">
    <name type="scientific">Brevibacillus nitrificans</name>
    <dbReference type="NCBI Taxonomy" id="651560"/>
    <lineage>
        <taxon>Bacteria</taxon>
        <taxon>Bacillati</taxon>
        <taxon>Bacillota</taxon>
        <taxon>Bacilli</taxon>
        <taxon>Bacillales</taxon>
        <taxon>Paenibacillaceae</taxon>
        <taxon>Brevibacillus</taxon>
    </lineage>
</organism>
<dbReference type="SUPFAM" id="SSF55785">
    <property type="entry name" value="PYP-like sensor domain (PAS domain)"/>
    <property type="match status" value="4"/>
</dbReference>
<dbReference type="SMART" id="SM00091">
    <property type="entry name" value="PAS"/>
    <property type="match status" value="4"/>
</dbReference>
<dbReference type="InterPro" id="IPR000700">
    <property type="entry name" value="PAS-assoc_C"/>
</dbReference>
<protein>
    <recommendedName>
        <fullName evidence="2">histidine kinase</fullName>
        <ecNumber evidence="2">2.7.13.3</ecNumber>
    </recommendedName>
</protein>
<dbReference type="InterPro" id="IPR001610">
    <property type="entry name" value="PAC"/>
</dbReference>
<sequence>MNRKKTDRSIVSGGRKLALPGVWERYKQQFLENISDGFISFDRHWNVLHVNTKGSLLLTSERDVLLGTNVYEHWRFNEPEFFAQLRQVSESQVEAVFIEYSQRLHAWFEVKAFPSEEGIYVLFREVAAFVQNVQQEKQYFHSLFEQHPDAIYAMNLSGYYINVNPAAESLTGYSRTELVNQHFQMHIHPQDLPQTKQCFDAAAKGASQRFEARIRTKTGEMIRMKFTNMPIMVEGSIVGVYGIAQDITQQKEMENALQMSEKALAHSQRIARVGHWEMVFEKRVSYWSEETFRIFGFEPRQEPVSLDLIMAHIHPDDQKWVEQQINRARHGHPLRVEYRILRPDGEERIVLSQREVHSDRADSTKMFGIIQDITEQKRTEQLLIESQQRYQSLMTYNADGVTAIDLTGAYIEVNPVFERMTGYRKEELLQLSYSDLLGEDEAAQAGGIWDSFVKEGAPFTLSSKLVHKEGHVIEVATHHIPIIVNREVTGYFTIWRDTSGQKQTDEILRQSEKLAAVGQLAAAVAHEVRNPLTSLKGFTQLLQHQFPTADQSYFDIMKGELERIELISGELLVLAKPKPERFEQRCVNQIVNDVALLLESQANMSAVEIELTLESELPPIFCDENQLKQVFVNIMKNGIESMKDGGKMKIASQRRAQHLALSFTDEGCGIPKEELDKIGDPFYTTKEQGTGLGMMITQKIIQHHKGVMQFESEVGKGTTVTVLLPIEDM</sequence>
<evidence type="ECO:0000256" key="1">
    <source>
        <dbReference type="ARBA" id="ARBA00000085"/>
    </source>
</evidence>
<dbReference type="InterPro" id="IPR036097">
    <property type="entry name" value="HisK_dim/P_sf"/>
</dbReference>
<dbReference type="NCBIfam" id="TIGR00229">
    <property type="entry name" value="sensory_box"/>
    <property type="match status" value="3"/>
</dbReference>
<dbReference type="GO" id="GO:0000155">
    <property type="term" value="F:phosphorelay sensor kinase activity"/>
    <property type="evidence" value="ECO:0007669"/>
    <property type="project" value="InterPro"/>
</dbReference>
<dbReference type="Gene3D" id="2.10.70.100">
    <property type="match status" value="1"/>
</dbReference>
<dbReference type="InterPro" id="IPR000014">
    <property type="entry name" value="PAS"/>
</dbReference>
<feature type="domain" description="PAC" evidence="11">
    <location>
        <begin position="334"/>
        <end position="385"/>
    </location>
</feature>
<evidence type="ECO:0000259" key="11">
    <source>
        <dbReference type="PROSITE" id="PS50113"/>
    </source>
</evidence>
<dbReference type="InterPro" id="IPR003661">
    <property type="entry name" value="HisK_dim/P_dom"/>
</dbReference>
<dbReference type="InterPro" id="IPR035965">
    <property type="entry name" value="PAS-like_dom_sf"/>
</dbReference>
<dbReference type="SMART" id="SM00086">
    <property type="entry name" value="PAC"/>
    <property type="match status" value="2"/>
</dbReference>
<keyword evidence="6" id="KW-0418">Kinase</keyword>
<dbReference type="InterPro" id="IPR003594">
    <property type="entry name" value="HATPase_dom"/>
</dbReference>
<dbReference type="Proteomes" id="UP000269573">
    <property type="component" value="Unassembled WGS sequence"/>
</dbReference>
<evidence type="ECO:0000313" key="13">
    <source>
        <dbReference type="Proteomes" id="UP000269573"/>
    </source>
</evidence>
<evidence type="ECO:0000259" key="10">
    <source>
        <dbReference type="PROSITE" id="PS50112"/>
    </source>
</evidence>
<evidence type="ECO:0000256" key="2">
    <source>
        <dbReference type="ARBA" id="ARBA00012438"/>
    </source>
</evidence>
<reference evidence="12 13" key="1">
    <citation type="submission" date="2018-10" db="EMBL/GenBank/DDBJ databases">
        <title>Phylogenomics of Brevibacillus.</title>
        <authorList>
            <person name="Dunlap C."/>
        </authorList>
    </citation>
    <scope>NUCLEOTIDE SEQUENCE [LARGE SCALE GENOMIC DNA]</scope>
    <source>
        <strain evidence="12 13">JCM 15774</strain>
    </source>
</reference>
<feature type="domain" description="PAC" evidence="11">
    <location>
        <begin position="208"/>
        <end position="259"/>
    </location>
</feature>
<dbReference type="Gene3D" id="3.30.450.20">
    <property type="entry name" value="PAS domain"/>
    <property type="match status" value="4"/>
</dbReference>
<dbReference type="PANTHER" id="PTHR43304">
    <property type="entry name" value="PHYTOCHROME-LIKE PROTEIN CPH1"/>
    <property type="match status" value="1"/>
</dbReference>
<keyword evidence="5" id="KW-0547">Nucleotide-binding</keyword>
<evidence type="ECO:0000256" key="4">
    <source>
        <dbReference type="ARBA" id="ARBA00022679"/>
    </source>
</evidence>
<dbReference type="InterPro" id="IPR036890">
    <property type="entry name" value="HATPase_C_sf"/>
</dbReference>
<name>A0A3M8DB41_9BACL</name>
<dbReference type="InterPro" id="IPR004358">
    <property type="entry name" value="Sig_transdc_His_kin-like_C"/>
</dbReference>
<keyword evidence="7" id="KW-0067">ATP-binding</keyword>
<dbReference type="InterPro" id="IPR013655">
    <property type="entry name" value="PAS_fold_3"/>
</dbReference>
<dbReference type="Pfam" id="PF02518">
    <property type="entry name" value="HATPase_c"/>
    <property type="match status" value="1"/>
</dbReference>
<evidence type="ECO:0000256" key="6">
    <source>
        <dbReference type="ARBA" id="ARBA00022777"/>
    </source>
</evidence>
<dbReference type="PANTHER" id="PTHR43304:SF1">
    <property type="entry name" value="PAC DOMAIN-CONTAINING PROTEIN"/>
    <property type="match status" value="1"/>
</dbReference>
<evidence type="ECO:0000259" key="9">
    <source>
        <dbReference type="PROSITE" id="PS50109"/>
    </source>
</evidence>
<evidence type="ECO:0000256" key="8">
    <source>
        <dbReference type="ARBA" id="ARBA00023012"/>
    </source>
</evidence>
<dbReference type="SMART" id="SM00388">
    <property type="entry name" value="HisKA"/>
    <property type="match status" value="1"/>
</dbReference>
<dbReference type="InterPro" id="IPR052162">
    <property type="entry name" value="Sensor_kinase/Photoreceptor"/>
</dbReference>
<dbReference type="PROSITE" id="PS50113">
    <property type="entry name" value="PAC"/>
    <property type="match status" value="2"/>
</dbReference>
<feature type="domain" description="Histidine kinase" evidence="9">
    <location>
        <begin position="523"/>
        <end position="728"/>
    </location>
</feature>
<dbReference type="Gene3D" id="3.30.565.10">
    <property type="entry name" value="Histidine kinase-like ATPase, C-terminal domain"/>
    <property type="match status" value="1"/>
</dbReference>
<dbReference type="EC" id="2.7.13.3" evidence="2"/>
<evidence type="ECO:0000313" key="12">
    <source>
        <dbReference type="EMBL" id="RNB85244.1"/>
    </source>
</evidence>
<feature type="domain" description="PAS" evidence="10">
    <location>
        <begin position="386"/>
        <end position="429"/>
    </location>
</feature>
<dbReference type="EMBL" id="RHHU01000007">
    <property type="protein sequence ID" value="RNB85244.1"/>
    <property type="molecule type" value="Genomic_DNA"/>
</dbReference>
<proteinExistence type="predicted"/>
<dbReference type="AlphaFoldDB" id="A0A3M8DB41"/>
<keyword evidence="13" id="KW-1185">Reference proteome</keyword>
<comment type="caution">
    <text evidence="12">The sequence shown here is derived from an EMBL/GenBank/DDBJ whole genome shotgun (WGS) entry which is preliminary data.</text>
</comment>
<dbReference type="Pfam" id="PF13426">
    <property type="entry name" value="PAS_9"/>
    <property type="match status" value="1"/>
</dbReference>
<dbReference type="PROSITE" id="PS50112">
    <property type="entry name" value="PAS"/>
    <property type="match status" value="3"/>
</dbReference>
<dbReference type="PROSITE" id="PS50109">
    <property type="entry name" value="HIS_KIN"/>
    <property type="match status" value="1"/>
</dbReference>
<dbReference type="SUPFAM" id="SSF47384">
    <property type="entry name" value="Homodimeric domain of signal transducing histidine kinase"/>
    <property type="match status" value="1"/>
</dbReference>
<evidence type="ECO:0000256" key="5">
    <source>
        <dbReference type="ARBA" id="ARBA00022741"/>
    </source>
</evidence>
<gene>
    <name evidence="12" type="ORF">EDM59_12600</name>
</gene>
<dbReference type="CDD" id="cd00130">
    <property type="entry name" value="PAS"/>
    <property type="match status" value="3"/>
</dbReference>
<dbReference type="PRINTS" id="PR00344">
    <property type="entry name" value="BCTRLSENSOR"/>
</dbReference>
<dbReference type="Pfam" id="PF08447">
    <property type="entry name" value="PAS_3"/>
    <property type="match status" value="2"/>
</dbReference>